<keyword evidence="4 7" id="KW-0931">ER-Golgi transport</keyword>
<accession>A0A5M3YML3</accession>
<comment type="subcellular location">
    <subcellularLocation>
        <location evidence="1 7">Membrane</location>
        <topology evidence="1 7">Peripheral membrane protein</topology>
    </subcellularLocation>
</comment>
<name>A0A5M3YML3_ASPTE</name>
<dbReference type="FunFam" id="1.25.40.10:FF:000049">
    <property type="entry name" value="Alpha-soluble NSF attachment protein-like"/>
    <property type="match status" value="1"/>
</dbReference>
<evidence type="ECO:0000256" key="1">
    <source>
        <dbReference type="ARBA" id="ARBA00004170"/>
    </source>
</evidence>
<evidence type="ECO:0000256" key="2">
    <source>
        <dbReference type="ARBA" id="ARBA00010050"/>
    </source>
</evidence>
<dbReference type="Proteomes" id="UP000452235">
    <property type="component" value="Unassembled WGS sequence"/>
</dbReference>
<dbReference type="GO" id="GO:0019905">
    <property type="term" value="F:syntaxin binding"/>
    <property type="evidence" value="ECO:0007669"/>
    <property type="project" value="TreeGrafter"/>
</dbReference>
<dbReference type="OrthoDB" id="9984275at2759"/>
<dbReference type="GO" id="GO:0031201">
    <property type="term" value="C:SNARE complex"/>
    <property type="evidence" value="ECO:0007669"/>
    <property type="project" value="TreeGrafter"/>
</dbReference>
<organism evidence="8 9">
    <name type="scientific">Aspergillus terreus</name>
    <dbReference type="NCBI Taxonomy" id="33178"/>
    <lineage>
        <taxon>Eukaryota</taxon>
        <taxon>Fungi</taxon>
        <taxon>Dikarya</taxon>
        <taxon>Ascomycota</taxon>
        <taxon>Pezizomycotina</taxon>
        <taxon>Eurotiomycetes</taxon>
        <taxon>Eurotiomycetidae</taxon>
        <taxon>Eurotiales</taxon>
        <taxon>Aspergillaceae</taxon>
        <taxon>Aspergillus</taxon>
        <taxon>Aspergillus subgen. Circumdati</taxon>
    </lineage>
</organism>
<dbReference type="CDD" id="cd15832">
    <property type="entry name" value="SNAP"/>
    <property type="match status" value="1"/>
</dbReference>
<reference evidence="8 9" key="1">
    <citation type="submission" date="2020-01" db="EMBL/GenBank/DDBJ databases">
        <title>Aspergillus terreus IFO 6365 whole genome shotgun sequence.</title>
        <authorList>
            <person name="Kanamasa S."/>
            <person name="Takahashi H."/>
        </authorList>
    </citation>
    <scope>NUCLEOTIDE SEQUENCE [LARGE SCALE GENOMIC DNA]</scope>
    <source>
        <strain evidence="8 9">IFO 6365</strain>
    </source>
</reference>
<dbReference type="PRINTS" id="PR00448">
    <property type="entry name" value="NSFATTACHMNT"/>
</dbReference>
<gene>
    <name evidence="8" type="ORF">ATEIFO6365_0001044500</name>
</gene>
<keyword evidence="3 7" id="KW-0813">Transport</keyword>
<keyword evidence="6 7" id="KW-0472">Membrane</keyword>
<dbReference type="PANTHER" id="PTHR13768">
    <property type="entry name" value="SOLUBLE NSF ATTACHMENT PROTEIN SNAP"/>
    <property type="match status" value="1"/>
</dbReference>
<dbReference type="Gene3D" id="1.25.40.10">
    <property type="entry name" value="Tetratricopeptide repeat domain"/>
    <property type="match status" value="1"/>
</dbReference>
<dbReference type="GO" id="GO:0006886">
    <property type="term" value="P:intracellular protein transport"/>
    <property type="evidence" value="ECO:0007669"/>
    <property type="project" value="UniProtKB-UniRule"/>
</dbReference>
<evidence type="ECO:0000256" key="6">
    <source>
        <dbReference type="ARBA" id="ARBA00023136"/>
    </source>
</evidence>
<dbReference type="SUPFAM" id="SSF48452">
    <property type="entry name" value="TPR-like"/>
    <property type="match status" value="1"/>
</dbReference>
<evidence type="ECO:0000256" key="7">
    <source>
        <dbReference type="RuleBase" id="RU367013"/>
    </source>
</evidence>
<evidence type="ECO:0000256" key="4">
    <source>
        <dbReference type="ARBA" id="ARBA00022892"/>
    </source>
</evidence>
<dbReference type="VEuPathDB" id="FungiDB:ATEG_01245"/>
<comment type="similarity">
    <text evidence="2 7">Belongs to the SNAP family.</text>
</comment>
<evidence type="ECO:0000313" key="9">
    <source>
        <dbReference type="Proteomes" id="UP000452235"/>
    </source>
</evidence>
<comment type="function">
    <text evidence="7">Required for vesicular transport between the endoplasmic reticulum and the Golgi apparatus.</text>
</comment>
<dbReference type="Pfam" id="PF14938">
    <property type="entry name" value="SNAP"/>
    <property type="match status" value="1"/>
</dbReference>
<comment type="caution">
    <text evidence="8">The sequence shown here is derived from an EMBL/GenBank/DDBJ whole genome shotgun (WGS) entry which is preliminary data.</text>
</comment>
<dbReference type="EMBL" id="BLJY01000001">
    <property type="protein sequence ID" value="GFF12222.1"/>
    <property type="molecule type" value="Genomic_DNA"/>
</dbReference>
<dbReference type="AlphaFoldDB" id="A0A5M3YML3"/>
<dbReference type="GO" id="GO:0005483">
    <property type="term" value="F:soluble NSF attachment protein activity"/>
    <property type="evidence" value="ECO:0007669"/>
    <property type="project" value="UniProtKB-ARBA"/>
</dbReference>
<dbReference type="InterPro" id="IPR000744">
    <property type="entry name" value="NSF_attach"/>
</dbReference>
<proteinExistence type="inferred from homology"/>
<dbReference type="PANTHER" id="PTHR13768:SF8">
    <property type="entry name" value="ALPHA-SOLUBLE NSF ATTACHMENT PROTEIN"/>
    <property type="match status" value="1"/>
</dbReference>
<evidence type="ECO:0000256" key="3">
    <source>
        <dbReference type="ARBA" id="ARBA00022448"/>
    </source>
</evidence>
<protein>
    <submittedName>
        <fullName evidence="8">Vesicular-fusion protein sec17</fullName>
    </submittedName>
</protein>
<keyword evidence="9" id="KW-1185">Reference proteome</keyword>
<dbReference type="InterPro" id="IPR011990">
    <property type="entry name" value="TPR-like_helical_dom_sf"/>
</dbReference>
<keyword evidence="5 7" id="KW-0653">Protein transport</keyword>
<evidence type="ECO:0000313" key="8">
    <source>
        <dbReference type="EMBL" id="GFF12222.1"/>
    </source>
</evidence>
<dbReference type="GO" id="GO:0035494">
    <property type="term" value="P:SNARE complex disassembly"/>
    <property type="evidence" value="ECO:0007669"/>
    <property type="project" value="TreeGrafter"/>
</dbReference>
<evidence type="ECO:0000256" key="5">
    <source>
        <dbReference type="ARBA" id="ARBA00022927"/>
    </source>
</evidence>
<dbReference type="GO" id="GO:0005774">
    <property type="term" value="C:vacuolar membrane"/>
    <property type="evidence" value="ECO:0007669"/>
    <property type="project" value="TreeGrafter"/>
</dbReference>
<sequence length="326" mass="36964">MAQDPRVLLQRVRPLQAMTCIPLPPRDVPYHHALTMLSRACPQAEKALSGASSGFSFFGGRTEKYENAADLYSQAANAFRMQKQNKEAGLAFEKAASIQTQNLNEPDDAANTLQEAFKVYRKTDPEDAARVLSTAIQHYVLKGNLRRAATQQQHLAEVYEVELGDQKQALEAYEKAAEWFESDNAEALANKYFLKVADLSALEGDYHKAIDLFERVARSSINNRLMRYSVNEYFLKAGICHMATRDLVSASRALEVYSDIDNQFPTTREYQLLSDLVQAIQEGNEKDFSDKLLQYDRLSRLDKWKTTLLLRVKDTIEGGEEEEDFS</sequence>